<feature type="transmembrane region" description="Helical" evidence="1">
    <location>
        <begin position="36"/>
        <end position="61"/>
    </location>
</feature>
<dbReference type="AlphaFoldDB" id="A0AA39U510"/>
<dbReference type="PANTHER" id="PTHR35394:SF5">
    <property type="entry name" value="DUF3176 DOMAIN-CONTAINING PROTEIN"/>
    <property type="match status" value="1"/>
</dbReference>
<dbReference type="Proteomes" id="UP001166286">
    <property type="component" value="Unassembled WGS sequence"/>
</dbReference>
<keyword evidence="1" id="KW-0472">Membrane</keyword>
<gene>
    <name evidence="2" type="ORF">JMJ35_009815</name>
</gene>
<keyword evidence="1" id="KW-0812">Transmembrane</keyword>
<reference evidence="2" key="1">
    <citation type="submission" date="2023-03" db="EMBL/GenBank/DDBJ databases">
        <title>Complete genome of Cladonia borealis.</title>
        <authorList>
            <person name="Park H."/>
        </authorList>
    </citation>
    <scope>NUCLEOTIDE SEQUENCE</scope>
    <source>
        <strain evidence="2">ANT050790</strain>
    </source>
</reference>
<feature type="transmembrane region" description="Helical" evidence="1">
    <location>
        <begin position="73"/>
        <end position="98"/>
    </location>
</feature>
<keyword evidence="3" id="KW-1185">Reference proteome</keyword>
<organism evidence="2 3">
    <name type="scientific">Cladonia borealis</name>
    <dbReference type="NCBI Taxonomy" id="184061"/>
    <lineage>
        <taxon>Eukaryota</taxon>
        <taxon>Fungi</taxon>
        <taxon>Dikarya</taxon>
        <taxon>Ascomycota</taxon>
        <taxon>Pezizomycotina</taxon>
        <taxon>Lecanoromycetes</taxon>
        <taxon>OSLEUM clade</taxon>
        <taxon>Lecanoromycetidae</taxon>
        <taxon>Lecanorales</taxon>
        <taxon>Lecanorineae</taxon>
        <taxon>Cladoniaceae</taxon>
        <taxon>Cladonia</taxon>
    </lineage>
</organism>
<evidence type="ECO:0000256" key="1">
    <source>
        <dbReference type="SAM" id="Phobius"/>
    </source>
</evidence>
<evidence type="ECO:0000313" key="3">
    <source>
        <dbReference type="Proteomes" id="UP001166286"/>
    </source>
</evidence>
<comment type="caution">
    <text evidence="2">The sequence shown here is derived from an EMBL/GenBank/DDBJ whole genome shotgun (WGS) entry which is preliminary data.</text>
</comment>
<dbReference type="InterPro" id="IPR021514">
    <property type="entry name" value="DUF3176"/>
</dbReference>
<proteinExistence type="predicted"/>
<evidence type="ECO:0000313" key="2">
    <source>
        <dbReference type="EMBL" id="KAK0507926.1"/>
    </source>
</evidence>
<dbReference type="EMBL" id="JAFEKC020000022">
    <property type="protein sequence ID" value="KAK0507926.1"/>
    <property type="molecule type" value="Genomic_DNA"/>
</dbReference>
<dbReference type="Pfam" id="PF11374">
    <property type="entry name" value="DUF3176"/>
    <property type="match status" value="1"/>
</dbReference>
<accession>A0AA39U510</accession>
<protein>
    <submittedName>
        <fullName evidence="2">Uncharacterized protein</fullName>
    </submittedName>
</protein>
<sequence length="493" mass="53860">MSDDAQDVDSRTPLLKQSVPRPASLSRKISSLLQDWWLWEILSALTALISSTVIIVILVIFDSSSLPDWPSVFTINSTISFFAVITKLAITSALGASISQSKWLWYRQEEPRPLKDLQLFEDASRGPWGALALLFSIRARHIAFVGATITVLMLLFDPFLQQVVVYPDRLVASEKTATIVRAQNYVARSEEGLPLPSVVDMSLKAAIYEGIFDVRDQADVNIEHYCSTGNCTWQDFSSLAVCSKCANITSYIEKSCNETGCHHLYLPDGPTITGSGSQINSSTTNISPDLANTTASIIQFTSLISKSNASPSAYECALFYCINTYTASVTDGAISQTITSTFLNNTATHSQSSDLLYTPPPSFTNNNTTTSNTTTTTFTVSSLAALALNSFMTTTFTGHGHISPPSSNTTSFFSSDTIHALYSTTNYTARINNLAISMTNNIRQQNSSGSSPHPGIAFKTETYVKLDTRFNPRNLVEIIILIELGQKKNLGFL</sequence>
<keyword evidence="1" id="KW-1133">Transmembrane helix</keyword>
<name>A0AA39U510_9LECA</name>
<dbReference type="PANTHER" id="PTHR35394">
    <property type="entry name" value="DUF3176 DOMAIN-CONTAINING PROTEIN"/>
    <property type="match status" value="1"/>
</dbReference>
<feature type="transmembrane region" description="Helical" evidence="1">
    <location>
        <begin position="142"/>
        <end position="160"/>
    </location>
</feature>